<protein>
    <submittedName>
        <fullName evidence="1">Uncharacterized protein</fullName>
    </submittedName>
</protein>
<evidence type="ECO:0000313" key="2">
    <source>
        <dbReference type="Proteomes" id="UP000305792"/>
    </source>
</evidence>
<gene>
    <name evidence="1" type="ORF">E9998_13700</name>
</gene>
<proteinExistence type="predicted"/>
<name>A0A4S8PHZ5_9ACTN</name>
<dbReference type="AlphaFoldDB" id="A0A4S8PHZ5"/>
<dbReference type="OrthoDB" id="5195881at2"/>
<dbReference type="Proteomes" id="UP000305792">
    <property type="component" value="Unassembled WGS sequence"/>
</dbReference>
<keyword evidence="2" id="KW-1185">Reference proteome</keyword>
<dbReference type="RefSeq" id="WP_136530261.1">
    <property type="nucleotide sequence ID" value="NZ_STGX01000009.1"/>
</dbReference>
<sequence>MPYPQNRSHWTPRPHAVSGRLGRVAASVAVLAFLVAACSEGGGGEKEEPKGDQTSPAVQEVEIPEATGPLDLTVTPPAGYVASEGAREFPVAEQFNDYVFALDGGAETSRIYVSTYLLDAAVEEDYAAQLEFVRSYFEATGYEYTTMNDRATIVHRRDGVMMFNEFTDGAGNELTQQNHFLFKENQLILVTCQWHDDFDASFQGCQDVTANLQFPEWWL</sequence>
<reference evidence="1 2" key="1">
    <citation type="journal article" date="2018" name="Int. J. Syst. Evol. Microbiol.">
        <title>Glycomyces paridis sp. nov., isolated from the medicinal plant Paris polyphylla.</title>
        <authorList>
            <person name="Fang X.M."/>
            <person name="Bai J.L."/>
            <person name="Su J."/>
            <person name="Zhao L.L."/>
            <person name="Liu H.Y."/>
            <person name="Ma B.P."/>
            <person name="Zhang Y.Q."/>
            <person name="Yu L.Y."/>
        </authorList>
    </citation>
    <scope>NUCLEOTIDE SEQUENCE [LARGE SCALE GENOMIC DNA]</scope>
    <source>
        <strain evidence="1 2">CPCC 204357</strain>
    </source>
</reference>
<comment type="caution">
    <text evidence="1">The sequence shown here is derived from an EMBL/GenBank/DDBJ whole genome shotgun (WGS) entry which is preliminary data.</text>
</comment>
<accession>A0A4S8PHZ5</accession>
<dbReference type="EMBL" id="STGX01000009">
    <property type="protein sequence ID" value="THV28029.1"/>
    <property type="molecule type" value="Genomic_DNA"/>
</dbReference>
<evidence type="ECO:0000313" key="1">
    <source>
        <dbReference type="EMBL" id="THV28029.1"/>
    </source>
</evidence>
<organism evidence="1 2">
    <name type="scientific">Glycomyces paridis</name>
    <dbReference type="NCBI Taxonomy" id="2126555"/>
    <lineage>
        <taxon>Bacteria</taxon>
        <taxon>Bacillati</taxon>
        <taxon>Actinomycetota</taxon>
        <taxon>Actinomycetes</taxon>
        <taxon>Glycomycetales</taxon>
        <taxon>Glycomycetaceae</taxon>
        <taxon>Glycomyces</taxon>
    </lineage>
</organism>